<evidence type="ECO:0000256" key="3">
    <source>
        <dbReference type="ARBA" id="ARBA00022679"/>
    </source>
</evidence>
<evidence type="ECO:0000259" key="13">
    <source>
        <dbReference type="PROSITE" id="PS51178"/>
    </source>
</evidence>
<keyword evidence="11" id="KW-0472">Membrane</keyword>
<comment type="catalytic activity">
    <reaction evidence="7">
        <text>L-threonyl-[protein] + ATP = O-phospho-L-threonyl-[protein] + ADP + H(+)</text>
        <dbReference type="Rhea" id="RHEA:46608"/>
        <dbReference type="Rhea" id="RHEA-COMP:11060"/>
        <dbReference type="Rhea" id="RHEA-COMP:11605"/>
        <dbReference type="ChEBI" id="CHEBI:15378"/>
        <dbReference type="ChEBI" id="CHEBI:30013"/>
        <dbReference type="ChEBI" id="CHEBI:30616"/>
        <dbReference type="ChEBI" id="CHEBI:61977"/>
        <dbReference type="ChEBI" id="CHEBI:456216"/>
        <dbReference type="EC" id="2.7.11.1"/>
    </reaction>
</comment>
<dbReference type="InterPro" id="IPR017441">
    <property type="entry name" value="Protein_kinase_ATP_BS"/>
</dbReference>
<dbReference type="NCBIfam" id="NF033483">
    <property type="entry name" value="PknB_PASTA_kin"/>
    <property type="match status" value="1"/>
</dbReference>
<dbReference type="Gene3D" id="3.30.10.20">
    <property type="match status" value="3"/>
</dbReference>
<evidence type="ECO:0000313" key="14">
    <source>
        <dbReference type="EMBL" id="SJN34953.1"/>
    </source>
</evidence>
<dbReference type="PANTHER" id="PTHR43289">
    <property type="entry name" value="MITOGEN-ACTIVATED PROTEIN KINASE KINASE KINASE 20-RELATED"/>
    <property type="match status" value="1"/>
</dbReference>
<keyword evidence="4 9" id="KW-0547">Nucleotide-binding</keyword>
<dbReference type="AlphaFoldDB" id="A0A1R4JT52"/>
<feature type="domain" description="PASTA" evidence="13">
    <location>
        <begin position="493"/>
        <end position="559"/>
    </location>
</feature>
<keyword evidence="6 9" id="KW-0067">ATP-binding</keyword>
<keyword evidence="11" id="KW-1133">Transmembrane helix</keyword>
<dbReference type="Pfam" id="PF03793">
    <property type="entry name" value="PASTA"/>
    <property type="match status" value="3"/>
</dbReference>
<evidence type="ECO:0000256" key="1">
    <source>
        <dbReference type="ARBA" id="ARBA00012513"/>
    </source>
</evidence>
<evidence type="ECO:0000256" key="7">
    <source>
        <dbReference type="ARBA" id="ARBA00047899"/>
    </source>
</evidence>
<accession>A0A1R4JT52</accession>
<evidence type="ECO:0000256" key="10">
    <source>
        <dbReference type="SAM" id="MobiDB-lite"/>
    </source>
</evidence>
<feature type="compositionally biased region" description="Basic and acidic residues" evidence="10">
    <location>
        <begin position="303"/>
        <end position="320"/>
    </location>
</feature>
<evidence type="ECO:0000256" key="5">
    <source>
        <dbReference type="ARBA" id="ARBA00022777"/>
    </source>
</evidence>
<feature type="region of interest" description="Disordered" evidence="10">
    <location>
        <begin position="292"/>
        <end position="328"/>
    </location>
</feature>
<evidence type="ECO:0000313" key="15">
    <source>
        <dbReference type="Proteomes" id="UP000195611"/>
    </source>
</evidence>
<dbReference type="Pfam" id="PF00069">
    <property type="entry name" value="Pkinase"/>
    <property type="match status" value="1"/>
</dbReference>
<keyword evidence="11" id="KW-0812">Transmembrane</keyword>
<dbReference type="RefSeq" id="WP_087058556.1">
    <property type="nucleotide sequence ID" value="NZ_FUKW01000092.1"/>
</dbReference>
<evidence type="ECO:0000256" key="11">
    <source>
        <dbReference type="SAM" id="Phobius"/>
    </source>
</evidence>
<feature type="domain" description="PASTA" evidence="13">
    <location>
        <begin position="425"/>
        <end position="492"/>
    </location>
</feature>
<dbReference type="PROSITE" id="PS51178">
    <property type="entry name" value="PASTA"/>
    <property type="match status" value="3"/>
</dbReference>
<dbReference type="GO" id="GO:0004674">
    <property type="term" value="F:protein serine/threonine kinase activity"/>
    <property type="evidence" value="ECO:0007669"/>
    <property type="project" value="UniProtKB-KW"/>
</dbReference>
<feature type="binding site" evidence="9">
    <location>
        <position position="40"/>
    </location>
    <ligand>
        <name>ATP</name>
        <dbReference type="ChEBI" id="CHEBI:30616"/>
    </ligand>
</feature>
<dbReference type="Proteomes" id="UP000195611">
    <property type="component" value="Unassembled WGS sequence"/>
</dbReference>
<feature type="region of interest" description="Disordered" evidence="10">
    <location>
        <begin position="578"/>
        <end position="599"/>
    </location>
</feature>
<dbReference type="InterPro" id="IPR008271">
    <property type="entry name" value="Ser/Thr_kinase_AS"/>
</dbReference>
<dbReference type="FunFam" id="1.10.510.10:FF:000021">
    <property type="entry name" value="Serine/threonine protein kinase"/>
    <property type="match status" value="1"/>
</dbReference>
<evidence type="ECO:0000256" key="6">
    <source>
        <dbReference type="ARBA" id="ARBA00022840"/>
    </source>
</evidence>
<dbReference type="PROSITE" id="PS50011">
    <property type="entry name" value="PROTEIN_KINASE_DOM"/>
    <property type="match status" value="1"/>
</dbReference>
<proteinExistence type="predicted"/>
<dbReference type="Gene3D" id="3.30.200.20">
    <property type="entry name" value="Phosphorylase Kinase, domain 1"/>
    <property type="match status" value="1"/>
</dbReference>
<protein>
    <recommendedName>
        <fullName evidence="1">non-specific serine/threonine protein kinase</fullName>
        <ecNumber evidence="1">2.7.11.1</ecNumber>
    </recommendedName>
</protein>
<dbReference type="EC" id="2.7.11.1" evidence="1"/>
<dbReference type="EMBL" id="FUKW01000092">
    <property type="protein sequence ID" value="SJN34953.1"/>
    <property type="molecule type" value="Genomic_DNA"/>
</dbReference>
<evidence type="ECO:0000256" key="8">
    <source>
        <dbReference type="ARBA" id="ARBA00048679"/>
    </source>
</evidence>
<dbReference type="FunFam" id="3.30.200.20:FF:000035">
    <property type="entry name" value="Serine/threonine protein kinase Stk1"/>
    <property type="match status" value="1"/>
</dbReference>
<dbReference type="SUPFAM" id="SSF56112">
    <property type="entry name" value="Protein kinase-like (PK-like)"/>
    <property type="match status" value="1"/>
</dbReference>
<feature type="region of interest" description="Disordered" evidence="10">
    <location>
        <begin position="521"/>
        <end position="544"/>
    </location>
</feature>
<evidence type="ECO:0000256" key="2">
    <source>
        <dbReference type="ARBA" id="ARBA00022527"/>
    </source>
</evidence>
<evidence type="ECO:0000256" key="4">
    <source>
        <dbReference type="ARBA" id="ARBA00022741"/>
    </source>
</evidence>
<evidence type="ECO:0000256" key="9">
    <source>
        <dbReference type="PROSITE-ProRule" id="PRU10141"/>
    </source>
</evidence>
<dbReference type="PROSITE" id="PS00108">
    <property type="entry name" value="PROTEIN_KINASE_ST"/>
    <property type="match status" value="1"/>
</dbReference>
<dbReference type="InterPro" id="IPR011009">
    <property type="entry name" value="Kinase-like_dom_sf"/>
</dbReference>
<dbReference type="SMART" id="SM00740">
    <property type="entry name" value="PASTA"/>
    <property type="match status" value="3"/>
</dbReference>
<dbReference type="SMART" id="SM00220">
    <property type="entry name" value="S_TKc"/>
    <property type="match status" value="1"/>
</dbReference>
<dbReference type="CDD" id="cd06577">
    <property type="entry name" value="PASTA_pknB"/>
    <property type="match status" value="3"/>
</dbReference>
<dbReference type="GO" id="GO:0005524">
    <property type="term" value="F:ATP binding"/>
    <property type="evidence" value="ECO:0007669"/>
    <property type="project" value="UniProtKB-UniRule"/>
</dbReference>
<dbReference type="CDD" id="cd14014">
    <property type="entry name" value="STKc_PknB_like"/>
    <property type="match status" value="1"/>
</dbReference>
<dbReference type="InterPro" id="IPR005543">
    <property type="entry name" value="PASTA_dom"/>
</dbReference>
<sequence length="659" mass="73284">METGERINGRYKIIRSIGSGGMAKVYLARDLILERDVAVKLMAYNFHNDENSIRRFKREALATTELVHPNIVNIYDVGENENPYIVMEYVEGTDLKQYIHDYHPIPYKKSIEIMKQILAAVSYAHQHHIIHRDIKPQNILIDAHDNVKITDFGIAVALSQNSITQTNSLLGSVHYLSPEQARGSMATKQSDIYSLGILLYELLTGDVPFDGESAVSIALKHFQQELPSIRNIDSRMPQPLENVVLKATAKESSQRYQTIDEMKEDLETALSPERAGEAKFVPIDTTKEETRVIEPIAVPLDSHSTKDTPKESQDIADQAKGKKNKPKEKKKKRKWLWIFLGIFVLILIGSGIFLFNRPKEVEVPNLVGLTQEEAIEELSSRNLVLGEVKEENNEEVEEGLVIRSDPSSGSTLREEASVKLFISSGSEPFKVENYENEVYEDIRAELTTLGFTVESEEQSSDTIAVGNIIAQDVDAGEEVVPSETTITFTVSTGQEGFTLRDLSGYSEAGVTDYANDIGLSVSSTSEPNEEVPAGQVSRQSPEAGTTVYDGSRISVVFSTGPAEVKVSSFDKGIIIPYVKPDDSEDTDSDADEETQKPVPNQIKIFIGDAENDLDSVYKEYEVTENTPEILTFIVEEGNSASYRVERDGEVILEESGLTE</sequence>
<reference evidence="14 15" key="1">
    <citation type="submission" date="2017-02" db="EMBL/GenBank/DDBJ databases">
        <authorList>
            <person name="Peterson S.W."/>
        </authorList>
    </citation>
    <scope>NUCLEOTIDE SEQUENCE [LARGE SCALE GENOMIC DNA]</scope>
    <source>
        <strain evidence="14 15">42ea</strain>
    </source>
</reference>
<feature type="compositionally biased region" description="Acidic residues" evidence="10">
    <location>
        <begin position="582"/>
        <end position="592"/>
    </location>
</feature>
<dbReference type="Gene3D" id="1.10.510.10">
    <property type="entry name" value="Transferase(Phosphotransferase) domain 1"/>
    <property type="match status" value="1"/>
</dbReference>
<gene>
    <name evidence="14" type="ORF">FM115_06655</name>
</gene>
<comment type="catalytic activity">
    <reaction evidence="8">
        <text>L-seryl-[protein] + ATP = O-phospho-L-seryl-[protein] + ADP + H(+)</text>
        <dbReference type="Rhea" id="RHEA:17989"/>
        <dbReference type="Rhea" id="RHEA-COMP:9863"/>
        <dbReference type="Rhea" id="RHEA-COMP:11604"/>
        <dbReference type="ChEBI" id="CHEBI:15378"/>
        <dbReference type="ChEBI" id="CHEBI:29999"/>
        <dbReference type="ChEBI" id="CHEBI:30616"/>
        <dbReference type="ChEBI" id="CHEBI:83421"/>
        <dbReference type="ChEBI" id="CHEBI:456216"/>
        <dbReference type="EC" id="2.7.11.1"/>
    </reaction>
</comment>
<dbReference type="InterPro" id="IPR000719">
    <property type="entry name" value="Prot_kinase_dom"/>
</dbReference>
<keyword evidence="5 14" id="KW-0418">Kinase</keyword>
<feature type="domain" description="Protein kinase" evidence="12">
    <location>
        <begin position="11"/>
        <end position="270"/>
    </location>
</feature>
<keyword evidence="3" id="KW-0808">Transferase</keyword>
<dbReference type="PANTHER" id="PTHR43289:SF34">
    <property type="entry name" value="SERINE_THREONINE-PROTEIN KINASE YBDM-RELATED"/>
    <property type="match status" value="1"/>
</dbReference>
<dbReference type="Gene3D" id="2.60.40.2560">
    <property type="match status" value="1"/>
</dbReference>
<name>A0A1R4JT52_9LACT</name>
<dbReference type="PROSITE" id="PS00107">
    <property type="entry name" value="PROTEIN_KINASE_ATP"/>
    <property type="match status" value="1"/>
</dbReference>
<feature type="transmembrane region" description="Helical" evidence="11">
    <location>
        <begin position="335"/>
        <end position="355"/>
    </location>
</feature>
<feature type="domain" description="PASTA" evidence="13">
    <location>
        <begin position="357"/>
        <end position="424"/>
    </location>
</feature>
<organism evidence="14 15">
    <name type="scientific">Marinilactibacillus psychrotolerans 42ea</name>
    <dbReference type="NCBI Taxonomy" id="1255609"/>
    <lineage>
        <taxon>Bacteria</taxon>
        <taxon>Bacillati</taxon>
        <taxon>Bacillota</taxon>
        <taxon>Bacilli</taxon>
        <taxon>Lactobacillales</taxon>
        <taxon>Carnobacteriaceae</taxon>
        <taxon>Marinilactibacillus</taxon>
    </lineage>
</organism>
<keyword evidence="2 14" id="KW-0723">Serine/threonine-protein kinase</keyword>
<evidence type="ECO:0000259" key="12">
    <source>
        <dbReference type="PROSITE" id="PS50011"/>
    </source>
</evidence>